<dbReference type="Proteomes" id="UP000249842">
    <property type="component" value="Unassembled WGS sequence"/>
</dbReference>
<organism evidence="1 2">
    <name type="scientific">Phenylobacterium hankyongense</name>
    <dbReference type="NCBI Taxonomy" id="1813876"/>
    <lineage>
        <taxon>Bacteria</taxon>
        <taxon>Pseudomonadati</taxon>
        <taxon>Pseudomonadota</taxon>
        <taxon>Alphaproteobacteria</taxon>
        <taxon>Caulobacterales</taxon>
        <taxon>Caulobacteraceae</taxon>
        <taxon>Phenylobacterium</taxon>
    </lineage>
</organism>
<proteinExistence type="predicted"/>
<evidence type="ECO:0000313" key="2">
    <source>
        <dbReference type="Proteomes" id="UP000249842"/>
    </source>
</evidence>
<evidence type="ECO:0000313" key="1">
    <source>
        <dbReference type="EMBL" id="RAK61408.1"/>
    </source>
</evidence>
<dbReference type="EMBL" id="QFYP01000001">
    <property type="protein sequence ID" value="RAK61408.1"/>
    <property type="molecule type" value="Genomic_DNA"/>
</dbReference>
<name>A0A328B8T2_9CAUL</name>
<gene>
    <name evidence="1" type="ORF">DJ021_17160</name>
</gene>
<reference evidence="2" key="1">
    <citation type="submission" date="2018-05" db="EMBL/GenBank/DDBJ databases">
        <authorList>
            <person name="Li X."/>
        </authorList>
    </citation>
    <scope>NUCLEOTIDE SEQUENCE [LARGE SCALE GENOMIC DNA]</scope>
    <source>
        <strain evidence="2">HKS-05</strain>
    </source>
</reference>
<dbReference type="RefSeq" id="WP_111458700.1">
    <property type="nucleotide sequence ID" value="NZ_QFYP01000001.1"/>
</dbReference>
<sequence length="286" mass="30932">MAGPIRILLQTTIEPTTDDWHIGRFSRLRHHLESMAGVEVTARDREARSGDTDPVLGGLDTSDFDELWLFAVDTGDGLNTDECGAISRFRKQGGGLMVTRDHMDLGSSVCTLGGVGEAHYFHSRNLDPDESRRTRDDPYTTNIDWPNYHSGANGDFQTISLQGEPHPVFRKPDGGLISHLPAHPHEGAVAAPPGDPSARVIATGLSQATGRPFNIAVAFEPSEAGGPAIAQSTFHHFADYNLDPRLGSPSFVTEPPGDAVLRDEAAMAETVGYFQNVARWLAGRPL</sequence>
<accession>A0A328B8T2</accession>
<comment type="caution">
    <text evidence="1">The sequence shown here is derived from an EMBL/GenBank/DDBJ whole genome shotgun (WGS) entry which is preliminary data.</text>
</comment>
<dbReference type="AlphaFoldDB" id="A0A328B8T2"/>
<keyword evidence="2" id="KW-1185">Reference proteome</keyword>
<dbReference type="OrthoDB" id="5937513at2"/>
<protein>
    <recommendedName>
        <fullName evidence="3">ThuA-like domain-containing protein</fullName>
    </recommendedName>
</protein>
<evidence type="ECO:0008006" key="3">
    <source>
        <dbReference type="Google" id="ProtNLM"/>
    </source>
</evidence>